<comment type="subcellular location">
    <subcellularLocation>
        <location evidence="1">Membrane</location>
        <topology evidence="1">Multi-pass membrane protein</topology>
    </subcellularLocation>
</comment>
<dbReference type="Proteomes" id="UP000466442">
    <property type="component" value="Unassembled WGS sequence"/>
</dbReference>
<gene>
    <name evidence="6" type="ORF">GE061_006561</name>
</gene>
<keyword evidence="7" id="KW-1185">Reference proteome</keyword>
<evidence type="ECO:0000256" key="1">
    <source>
        <dbReference type="ARBA" id="ARBA00004141"/>
    </source>
</evidence>
<evidence type="ECO:0000259" key="5">
    <source>
        <dbReference type="Pfam" id="PF07782"/>
    </source>
</evidence>
<dbReference type="InterPro" id="IPR051856">
    <property type="entry name" value="CSR-E3_Ligase_Protein"/>
</dbReference>
<name>A0A6A4J290_APOLU</name>
<keyword evidence="4" id="KW-0472">Membrane</keyword>
<evidence type="ECO:0000313" key="6">
    <source>
        <dbReference type="EMBL" id="KAF6200258.1"/>
    </source>
</evidence>
<organism evidence="6 7">
    <name type="scientific">Apolygus lucorum</name>
    <name type="common">Small green plant bug</name>
    <name type="synonym">Lygocoris lucorum</name>
    <dbReference type="NCBI Taxonomy" id="248454"/>
    <lineage>
        <taxon>Eukaryota</taxon>
        <taxon>Metazoa</taxon>
        <taxon>Ecdysozoa</taxon>
        <taxon>Arthropoda</taxon>
        <taxon>Hexapoda</taxon>
        <taxon>Insecta</taxon>
        <taxon>Pterygota</taxon>
        <taxon>Neoptera</taxon>
        <taxon>Paraneoptera</taxon>
        <taxon>Hemiptera</taxon>
        <taxon>Heteroptera</taxon>
        <taxon>Panheteroptera</taxon>
        <taxon>Cimicomorpha</taxon>
        <taxon>Miridae</taxon>
        <taxon>Mirini</taxon>
        <taxon>Apolygus</taxon>
    </lineage>
</organism>
<evidence type="ECO:0000256" key="4">
    <source>
        <dbReference type="ARBA" id="ARBA00023136"/>
    </source>
</evidence>
<protein>
    <recommendedName>
        <fullName evidence="5">Dendritic cell-specific transmembrane protein-like domain-containing protein</fullName>
    </recommendedName>
</protein>
<keyword evidence="3" id="KW-1133">Transmembrane helix</keyword>
<comment type="caution">
    <text evidence="6">The sequence shown here is derived from an EMBL/GenBank/DDBJ whole genome shotgun (WGS) entry which is preliminary data.</text>
</comment>
<evidence type="ECO:0000313" key="7">
    <source>
        <dbReference type="Proteomes" id="UP000466442"/>
    </source>
</evidence>
<accession>A0A6A4J290</accession>
<keyword evidence="2" id="KW-0812">Transmembrane</keyword>
<dbReference type="PANTHER" id="PTHR21041">
    <property type="entry name" value="DENDRITIC CELL-SPECIFIC TRANSMEMBRANE PROTEIN"/>
    <property type="match status" value="1"/>
</dbReference>
<proteinExistence type="predicted"/>
<dbReference type="GO" id="GO:0016020">
    <property type="term" value="C:membrane"/>
    <property type="evidence" value="ECO:0007669"/>
    <property type="project" value="UniProtKB-SubCell"/>
</dbReference>
<feature type="domain" description="Dendritic cell-specific transmembrane protein-like" evidence="5">
    <location>
        <begin position="468"/>
        <end position="657"/>
    </location>
</feature>
<dbReference type="InterPro" id="IPR012858">
    <property type="entry name" value="DC_STAMP-like"/>
</dbReference>
<dbReference type="PANTHER" id="PTHR21041:SF17">
    <property type="entry name" value="E3 UBIQUITIN-PROTEIN LIGASE DCST1"/>
    <property type="match status" value="1"/>
</dbReference>
<evidence type="ECO:0000256" key="2">
    <source>
        <dbReference type="ARBA" id="ARBA00022692"/>
    </source>
</evidence>
<dbReference type="OrthoDB" id="5985669at2759"/>
<dbReference type="EMBL" id="WIXP02000014">
    <property type="protein sequence ID" value="KAF6200258.1"/>
    <property type="molecule type" value="Genomic_DNA"/>
</dbReference>
<dbReference type="Pfam" id="PF07782">
    <property type="entry name" value="DC_STAMP"/>
    <property type="match status" value="1"/>
</dbReference>
<sequence>MNAENQLLYIGDQNPIQALVRQNKKKSPYRYIPREWMISTRNHPFIRRLWFSPVNKYRGRKAIAGSIFGGLVAYVIGRSLIGQMPLHPETSIYLKSLIFVVLTAINAMSSQGRCLTLLLIPTIMSKSGALFLKSVVMALLIAGPVENLLLNAKGVVNSITCTNELVKNLTLAKYKLTFLPYQQALMNLKVDVNEVMDTMGSVKEVIAPLTYEILDDTEIKYLKDENDYLDDTLKNTRRSKDIEVRYKNRIIRNYTREGSCSYRKFDINLKLNGINTDDLTKPGIGIDKIKEEELGTAIEDFYLKKLEYRCNNLITATIKKCRETFADSYQLCYSRMSVHIAWLMCWPLKLSFICNIVSMLGSEKVCDPSKDISRGWGVGMVTLLKTKEALSQSFRRPEVVYRVQKPDIHVDADKLLEQAGDLKLSFDENSRWYRKFMNLVQVAMNLIFLKVIYDAFDYRQKYLTNIEYENVFVSRYFMKIDARRQACRKHTLLPFKNREKRGFVFPTRFVLQGTEIETGYGVICLLPLFFFITAIVLIDRAFTEALDIVSRNARIEFVSTGYQEMKLIVKGTGMIAKIVRSVVNGFNFKRKINETHNNEECLPKPKYLKNSTLCGMYGVLLMCALFLVMEGYGSRLKWGICEFFYPKRAKKRTLFLYNDTLKKRKVFFKYMNTKVKRLIRENKLDQDTSTLLLLSMKYPKYFGWLSKFFAQARRKCLICREQEDLGLFRNNAVMYECKNCLYVYCKECYFDIGQRCHRCRPMSFDEDSDPESVLAKSEKSD</sequence>
<dbReference type="AlphaFoldDB" id="A0A6A4J290"/>
<evidence type="ECO:0000256" key="3">
    <source>
        <dbReference type="ARBA" id="ARBA00022989"/>
    </source>
</evidence>
<reference evidence="6" key="1">
    <citation type="journal article" date="2021" name="Mol. Ecol. Resour.">
        <title>Apolygus lucorum genome provides insights into omnivorousness and mesophyll feeding.</title>
        <authorList>
            <person name="Liu Y."/>
            <person name="Liu H."/>
            <person name="Wang H."/>
            <person name="Huang T."/>
            <person name="Liu B."/>
            <person name="Yang B."/>
            <person name="Yin L."/>
            <person name="Li B."/>
            <person name="Zhang Y."/>
            <person name="Zhang S."/>
            <person name="Jiang F."/>
            <person name="Zhang X."/>
            <person name="Ren Y."/>
            <person name="Wang B."/>
            <person name="Wang S."/>
            <person name="Lu Y."/>
            <person name="Wu K."/>
            <person name="Fan W."/>
            <person name="Wang G."/>
        </authorList>
    </citation>
    <scope>NUCLEOTIDE SEQUENCE</scope>
    <source>
        <strain evidence="6">12Hb</strain>
    </source>
</reference>